<keyword evidence="2" id="KW-1185">Reference proteome</keyword>
<dbReference type="EMBL" id="JANBUK010003699">
    <property type="protein sequence ID" value="KAJ2766441.1"/>
    <property type="molecule type" value="Genomic_DNA"/>
</dbReference>
<protein>
    <submittedName>
        <fullName evidence="1">Uncharacterized protein</fullName>
    </submittedName>
</protein>
<gene>
    <name evidence="1" type="ORF">GGI18_006000</name>
</gene>
<evidence type="ECO:0000313" key="1">
    <source>
        <dbReference type="EMBL" id="KAJ2766441.1"/>
    </source>
</evidence>
<name>A0ACC1JSJ9_9FUNG</name>
<accession>A0ACC1JSJ9</accession>
<organism evidence="1 2">
    <name type="scientific">Coemansia linderi</name>
    <dbReference type="NCBI Taxonomy" id="2663919"/>
    <lineage>
        <taxon>Eukaryota</taxon>
        <taxon>Fungi</taxon>
        <taxon>Fungi incertae sedis</taxon>
        <taxon>Zoopagomycota</taxon>
        <taxon>Kickxellomycotina</taxon>
        <taxon>Kickxellomycetes</taxon>
        <taxon>Kickxellales</taxon>
        <taxon>Kickxellaceae</taxon>
        <taxon>Coemansia</taxon>
    </lineage>
</organism>
<proteinExistence type="predicted"/>
<feature type="non-terminal residue" evidence="1">
    <location>
        <position position="361"/>
    </location>
</feature>
<evidence type="ECO:0000313" key="2">
    <source>
        <dbReference type="Proteomes" id="UP001140066"/>
    </source>
</evidence>
<comment type="caution">
    <text evidence="1">The sequence shown here is derived from an EMBL/GenBank/DDBJ whole genome shotgun (WGS) entry which is preliminary data.</text>
</comment>
<sequence>MARTITGAQGQENTDTLPTVRIAAVAYADDLTLVGTSRADLQATMDATAVWFDMVGVRVNTTKTELIEWPKPAQTVEPLTWRQGEASLPITRRPGESEPVRILGQYIVPDGHRASLINFLKSTAQTMAAEFERKWITDRQTQYMFRAVLIPVLAYKMQGVVLSENEITSIQAPLISMVKHKFGVPSTTPESFWFTRAGGRLTRLHAEHDRRAIEMTTRMRNGEGCVEGHNLACWIEEAAKAHMKFPGDPLAYPALAEEATKGVTGTSWWTNLVHVLARRGISIGSPALGNEEDKSIMSIFEPDWTNGEDARAYEDMYLAGIWRVEDALQLVGDQLQVRRLGRRLFWERKLRTQVNILNNAH</sequence>
<dbReference type="Proteomes" id="UP001140066">
    <property type="component" value="Unassembled WGS sequence"/>
</dbReference>
<reference evidence="1" key="1">
    <citation type="submission" date="2022-07" db="EMBL/GenBank/DDBJ databases">
        <title>Phylogenomic reconstructions and comparative analyses of Kickxellomycotina fungi.</title>
        <authorList>
            <person name="Reynolds N.K."/>
            <person name="Stajich J.E."/>
            <person name="Barry K."/>
            <person name="Grigoriev I.V."/>
            <person name="Crous P."/>
            <person name="Smith M.E."/>
        </authorList>
    </citation>
    <scope>NUCLEOTIDE SEQUENCE</scope>
    <source>
        <strain evidence="1">BCRC 34191</strain>
    </source>
</reference>